<dbReference type="HOGENOM" id="CLU_1292541_0_0_9"/>
<evidence type="ECO:0008006" key="4">
    <source>
        <dbReference type="Google" id="ProtNLM"/>
    </source>
</evidence>
<dbReference type="InterPro" id="IPR009636">
    <property type="entry name" value="SCAF"/>
</dbReference>
<keyword evidence="1" id="KW-0175">Coiled coil</keyword>
<gene>
    <name evidence="2" type="ORF">CLP_1647</name>
</gene>
<sequence length="213" mass="24454">MKREEIKSLLGDGNISDKLEAIINKIMDMNGSDIEKHKKEVETLGEKNKNLEAELTTNKQTLDEANAQIEKFKTLDIEGIKAGAEEWKTKYETAQSESVKAKEQFEADMKAKDYDYAVSNYFNGFKFVDDVVKEAVVKQFKAKEFKLEDNKFLGADEFMKDYQEQHKALFVQEEQHQESTLPQFTNTNPQLSNTNASNGFNFNFTGVRSHVQK</sequence>
<reference evidence="2 3" key="1">
    <citation type="submission" date="2009-08" db="EMBL/GenBank/DDBJ databases">
        <authorList>
            <person name="Shrivastava S."/>
            <person name="Brinkac L.B."/>
            <person name="Brown J.L."/>
            <person name="Bruce D.B."/>
            <person name="Detter C."/>
            <person name="Green L.D."/>
            <person name="Munk C.A."/>
            <person name="Rogers Y.C."/>
            <person name="Tapia R."/>
            <person name="Sims D.R."/>
            <person name="Smith L.A."/>
            <person name="Smith T.J."/>
            <person name="Sutton G."/>
            <person name="Brettin T."/>
        </authorList>
    </citation>
    <scope>NUCLEOTIDE SEQUENCE [LARGE SCALE GENOMIC DNA]</scope>
    <source>
        <strain evidence="3">E4 str. BoNT E BL5262</strain>
    </source>
</reference>
<name>C4IFE3_CLOBU</name>
<evidence type="ECO:0000256" key="1">
    <source>
        <dbReference type="SAM" id="Coils"/>
    </source>
</evidence>
<dbReference type="eggNOG" id="ENOG5033CI7">
    <property type="taxonomic scope" value="Bacteria"/>
</dbReference>
<evidence type="ECO:0000313" key="2">
    <source>
        <dbReference type="EMBL" id="EEP53699.1"/>
    </source>
</evidence>
<accession>C4IFE3</accession>
<dbReference type="Pfam" id="PF06810">
    <property type="entry name" value="Phage_scaffold"/>
    <property type="match status" value="1"/>
</dbReference>
<feature type="coiled-coil region" evidence="1">
    <location>
        <begin position="34"/>
        <end position="104"/>
    </location>
</feature>
<dbReference type="EMBL" id="ACOM01000005">
    <property type="protein sequence ID" value="EEP53699.1"/>
    <property type="molecule type" value="Genomic_DNA"/>
</dbReference>
<comment type="caution">
    <text evidence="2">The sequence shown here is derived from an EMBL/GenBank/DDBJ whole genome shotgun (WGS) entry which is preliminary data.</text>
</comment>
<evidence type="ECO:0000313" key="3">
    <source>
        <dbReference type="Proteomes" id="UP000003081"/>
    </source>
</evidence>
<keyword evidence="3" id="KW-1185">Reference proteome</keyword>
<dbReference type="AlphaFoldDB" id="C4IFE3"/>
<dbReference type="Proteomes" id="UP000003081">
    <property type="component" value="Unassembled WGS sequence"/>
</dbReference>
<organism evidence="2 3">
    <name type="scientific">Clostridium butyricum E4 str. BoNT E BL5262</name>
    <dbReference type="NCBI Taxonomy" id="632245"/>
    <lineage>
        <taxon>Bacteria</taxon>
        <taxon>Bacillati</taxon>
        <taxon>Bacillota</taxon>
        <taxon>Clostridia</taxon>
        <taxon>Eubacteriales</taxon>
        <taxon>Clostridiaceae</taxon>
        <taxon>Clostridium</taxon>
    </lineage>
</organism>
<dbReference type="RefSeq" id="WP_003409555.1">
    <property type="nucleotide sequence ID" value="NZ_ACOM01000005.1"/>
</dbReference>
<proteinExistence type="predicted"/>
<protein>
    <recommendedName>
        <fullName evidence="4">Phage minor structural protein GP20</fullName>
    </recommendedName>
</protein>